<dbReference type="Proteomes" id="UP000184509">
    <property type="component" value="Unassembled WGS sequence"/>
</dbReference>
<evidence type="ECO:0000313" key="3">
    <source>
        <dbReference type="Proteomes" id="UP000184509"/>
    </source>
</evidence>
<dbReference type="AlphaFoldDB" id="A0A1M5H1V9"/>
<protein>
    <submittedName>
        <fullName evidence="2">Uncharacterized protein</fullName>
    </submittedName>
</protein>
<feature type="chain" id="PRO_5012996890" evidence="1">
    <location>
        <begin position="20"/>
        <end position="195"/>
    </location>
</feature>
<gene>
    <name evidence="2" type="ORF">SAMN05444405_12337</name>
</gene>
<keyword evidence="3" id="KW-1185">Reference proteome</keyword>
<reference evidence="2 3" key="1">
    <citation type="submission" date="2016-11" db="EMBL/GenBank/DDBJ databases">
        <authorList>
            <person name="Jaros S."/>
            <person name="Januszkiewicz K."/>
            <person name="Wedrychowicz H."/>
        </authorList>
    </citation>
    <scope>NUCLEOTIDE SEQUENCE [LARGE SCALE GENOMIC DNA]</scope>
    <source>
        <strain evidence="2 3">DSM 26991</strain>
    </source>
</reference>
<keyword evidence="1" id="KW-0732">Signal</keyword>
<name>A0A1M5H1V9_9BACE</name>
<dbReference type="OrthoDB" id="6057861at2"/>
<dbReference type="EMBL" id="FQTV01000023">
    <property type="protein sequence ID" value="SHG10031.1"/>
    <property type="molecule type" value="Genomic_DNA"/>
</dbReference>
<sequence>MKKLLTILFALFLSLSSMAQNPIDRLGVKENLEFNKTDYKLSWSAKPNDNYLIQEYLPKGENSEHFNQMLTIHLFITDISTEGAVNQKINELIARKNTDPICNYQVTKSPDGKEYLVDFLLGESKDDKMTVVEFNLYRYKQIEVPNRGKALIVYAYSKRGYGDDITPFFQTLENYRISYLKEMISTNIPTVKIGN</sequence>
<proteinExistence type="predicted"/>
<feature type="signal peptide" evidence="1">
    <location>
        <begin position="1"/>
        <end position="19"/>
    </location>
</feature>
<accession>A0A1M5H1V9</accession>
<evidence type="ECO:0000256" key="1">
    <source>
        <dbReference type="SAM" id="SignalP"/>
    </source>
</evidence>
<evidence type="ECO:0000313" key="2">
    <source>
        <dbReference type="EMBL" id="SHG10031.1"/>
    </source>
</evidence>
<organism evidence="2 3">
    <name type="scientific">Bacteroides luti</name>
    <dbReference type="NCBI Taxonomy" id="1297750"/>
    <lineage>
        <taxon>Bacteria</taxon>
        <taxon>Pseudomonadati</taxon>
        <taxon>Bacteroidota</taxon>
        <taxon>Bacteroidia</taxon>
        <taxon>Bacteroidales</taxon>
        <taxon>Bacteroidaceae</taxon>
        <taxon>Bacteroides</taxon>
    </lineage>
</organism>
<dbReference type="STRING" id="1297750.SAMN05444405_12337"/>
<dbReference type="RefSeq" id="WP_139261478.1">
    <property type="nucleotide sequence ID" value="NZ_FQTV01000023.1"/>
</dbReference>